<dbReference type="AlphaFoldDB" id="A0A7T8GY98"/>
<dbReference type="EMBL" id="CP045898">
    <property type="protein sequence ID" value="QQP40024.1"/>
    <property type="molecule type" value="Genomic_DNA"/>
</dbReference>
<accession>A0A7T8GY98</accession>
<reference evidence="2" key="1">
    <citation type="submission" date="2021-01" db="EMBL/GenBank/DDBJ databases">
        <title>Caligus Genome Assembly.</title>
        <authorList>
            <person name="Gallardo-Escarate C."/>
        </authorList>
    </citation>
    <scope>NUCLEOTIDE SEQUENCE [LARGE SCALE GENOMIC DNA]</scope>
</reference>
<organism evidence="1 2">
    <name type="scientific">Caligus rogercresseyi</name>
    <name type="common">Sea louse</name>
    <dbReference type="NCBI Taxonomy" id="217165"/>
    <lineage>
        <taxon>Eukaryota</taxon>
        <taxon>Metazoa</taxon>
        <taxon>Ecdysozoa</taxon>
        <taxon>Arthropoda</taxon>
        <taxon>Crustacea</taxon>
        <taxon>Multicrustacea</taxon>
        <taxon>Hexanauplia</taxon>
        <taxon>Copepoda</taxon>
        <taxon>Siphonostomatoida</taxon>
        <taxon>Caligidae</taxon>
        <taxon>Caligus</taxon>
    </lineage>
</organism>
<evidence type="ECO:0000313" key="1">
    <source>
        <dbReference type="EMBL" id="QQP40024.1"/>
    </source>
</evidence>
<gene>
    <name evidence="1" type="ORF">FKW44_013923</name>
</gene>
<dbReference type="OrthoDB" id="6400703at2759"/>
<dbReference type="Proteomes" id="UP000595437">
    <property type="component" value="Chromosome 9"/>
</dbReference>
<proteinExistence type="predicted"/>
<name>A0A7T8GY98_CALRO</name>
<evidence type="ECO:0000313" key="2">
    <source>
        <dbReference type="Proteomes" id="UP000595437"/>
    </source>
</evidence>
<protein>
    <submittedName>
        <fullName evidence="1">Uncharacterized protein</fullName>
    </submittedName>
</protein>
<sequence length="80" mass="8798">MKKNPGVPPRCPPINRTKHPAGAMMLGVVTSDGKAMPPYWFPKGLKVGMEEYLEVMKTVVKPWLDRTYSKGLAAGLCPRA</sequence>
<keyword evidence="2" id="KW-1185">Reference proteome</keyword>